<dbReference type="InterPro" id="IPR036291">
    <property type="entry name" value="NAD(P)-bd_dom_sf"/>
</dbReference>
<sequence length="314" mass="33869">MRVAVLDDYQGVAATYADWTGRLPEADVEFVRDHVADPDRLVELLRPFEVVVAMRERTPFPRAVLDRLPGLRLLVTTGMRNAAIDIEAARERGVVVCGTGSNPYGTAELTWALILGLARNLPAEDAEVRAGGWQLQVGHDLAGEILGVVGLGRLGTRVAAAGAAFGMDVAAWSPHLTPERAEAAGARLVAKDELFATAKVVTLHLVLAESTRGIVDGAVLRAMRRDAFLVNTSRGALIDQAALREALEEGRIAGAGLDVYDVEPLPADHWVRRAPRTLLTPHLGYVTGRGYRVFYGEVVEDIRAFLDGASLRVL</sequence>
<dbReference type="SUPFAM" id="SSF51735">
    <property type="entry name" value="NAD(P)-binding Rossmann-fold domains"/>
    <property type="match status" value="1"/>
</dbReference>
<dbReference type="PANTHER" id="PTHR42789">
    <property type="entry name" value="D-ISOMER SPECIFIC 2-HYDROXYACID DEHYDROGENASE FAMILY PROTEIN (AFU_ORTHOLOGUE AFUA_6G10090)"/>
    <property type="match status" value="1"/>
</dbReference>
<dbReference type="PROSITE" id="PS00671">
    <property type="entry name" value="D_2_HYDROXYACID_DH_3"/>
    <property type="match status" value="1"/>
</dbReference>
<evidence type="ECO:0000256" key="2">
    <source>
        <dbReference type="ARBA" id="ARBA00023002"/>
    </source>
</evidence>
<evidence type="ECO:0000256" key="3">
    <source>
        <dbReference type="ARBA" id="ARBA00023027"/>
    </source>
</evidence>
<dbReference type="Pfam" id="PF00389">
    <property type="entry name" value="2-Hacid_dh"/>
    <property type="match status" value="1"/>
</dbReference>
<evidence type="ECO:0000256" key="4">
    <source>
        <dbReference type="RuleBase" id="RU003719"/>
    </source>
</evidence>
<evidence type="ECO:0000259" key="6">
    <source>
        <dbReference type="Pfam" id="PF02826"/>
    </source>
</evidence>
<dbReference type="Proteomes" id="UP000295621">
    <property type="component" value="Unassembled WGS sequence"/>
</dbReference>
<feature type="domain" description="D-isomer specific 2-hydroxyacid dehydrogenase catalytic" evidence="5">
    <location>
        <begin position="27"/>
        <end position="311"/>
    </location>
</feature>
<dbReference type="GO" id="GO:0016616">
    <property type="term" value="F:oxidoreductase activity, acting on the CH-OH group of donors, NAD or NADP as acceptor"/>
    <property type="evidence" value="ECO:0007669"/>
    <property type="project" value="InterPro"/>
</dbReference>
<dbReference type="GO" id="GO:0051287">
    <property type="term" value="F:NAD binding"/>
    <property type="evidence" value="ECO:0007669"/>
    <property type="project" value="InterPro"/>
</dbReference>
<reference evidence="7 8" key="1">
    <citation type="submission" date="2019-02" db="EMBL/GenBank/DDBJ databases">
        <title>Draft genome sequences of novel Actinobacteria.</title>
        <authorList>
            <person name="Sahin N."/>
            <person name="Ay H."/>
            <person name="Saygin H."/>
        </authorList>
    </citation>
    <scope>NUCLEOTIDE SEQUENCE [LARGE SCALE GENOMIC DNA]</scope>
    <source>
        <strain evidence="7 8">KC603</strain>
    </source>
</reference>
<dbReference type="PANTHER" id="PTHR42789:SF1">
    <property type="entry name" value="D-ISOMER SPECIFIC 2-HYDROXYACID DEHYDROGENASE FAMILY PROTEIN (AFU_ORTHOLOGUE AFUA_6G10090)"/>
    <property type="match status" value="1"/>
</dbReference>
<dbReference type="InterPro" id="IPR050857">
    <property type="entry name" value="D-2-hydroxyacid_DH"/>
</dbReference>
<evidence type="ECO:0000313" key="8">
    <source>
        <dbReference type="Proteomes" id="UP000295621"/>
    </source>
</evidence>
<feature type="domain" description="D-isomer specific 2-hydroxyacid dehydrogenase NAD-binding" evidence="6">
    <location>
        <begin position="112"/>
        <end position="284"/>
    </location>
</feature>
<gene>
    <name evidence="7" type="ORF">E1212_24450</name>
</gene>
<dbReference type="Gene3D" id="3.40.50.720">
    <property type="entry name" value="NAD(P)-binding Rossmann-like Domain"/>
    <property type="match status" value="2"/>
</dbReference>
<comment type="similarity">
    <text evidence="1 4">Belongs to the D-isomer specific 2-hydroxyacid dehydrogenase family.</text>
</comment>
<evidence type="ECO:0000313" key="7">
    <source>
        <dbReference type="EMBL" id="TDC47373.1"/>
    </source>
</evidence>
<proteinExistence type="inferred from homology"/>
<keyword evidence="3" id="KW-0520">NAD</keyword>
<name>A0A4R4RG17_9ACTN</name>
<protein>
    <submittedName>
        <fullName evidence="7">D-2-hydroxyacid dehydrogenase family protein</fullName>
    </submittedName>
</protein>
<evidence type="ECO:0000256" key="1">
    <source>
        <dbReference type="ARBA" id="ARBA00005854"/>
    </source>
</evidence>
<dbReference type="InterPro" id="IPR029753">
    <property type="entry name" value="D-isomer_DH_CS"/>
</dbReference>
<dbReference type="InterPro" id="IPR006140">
    <property type="entry name" value="D-isomer_DH_NAD-bd"/>
</dbReference>
<comment type="caution">
    <text evidence="7">The sequence shown here is derived from an EMBL/GenBank/DDBJ whole genome shotgun (WGS) entry which is preliminary data.</text>
</comment>
<keyword evidence="2 4" id="KW-0560">Oxidoreductase</keyword>
<accession>A0A4R4RG17</accession>
<dbReference type="RefSeq" id="WP_131987368.1">
    <property type="nucleotide sequence ID" value="NZ_SMKL01000076.1"/>
</dbReference>
<dbReference type="OrthoDB" id="4324715at2"/>
<organism evidence="7 8">
    <name type="scientific">Jiangella ureilytica</name>
    <dbReference type="NCBI Taxonomy" id="2530374"/>
    <lineage>
        <taxon>Bacteria</taxon>
        <taxon>Bacillati</taxon>
        <taxon>Actinomycetota</taxon>
        <taxon>Actinomycetes</taxon>
        <taxon>Jiangellales</taxon>
        <taxon>Jiangellaceae</taxon>
        <taxon>Jiangella</taxon>
    </lineage>
</organism>
<evidence type="ECO:0000259" key="5">
    <source>
        <dbReference type="Pfam" id="PF00389"/>
    </source>
</evidence>
<dbReference type="Pfam" id="PF02826">
    <property type="entry name" value="2-Hacid_dh_C"/>
    <property type="match status" value="1"/>
</dbReference>
<dbReference type="InterPro" id="IPR006139">
    <property type="entry name" value="D-isomer_2_OHA_DH_cat_dom"/>
</dbReference>
<dbReference type="AlphaFoldDB" id="A0A4R4RG17"/>
<dbReference type="EMBL" id="SMKL01000076">
    <property type="protein sequence ID" value="TDC47373.1"/>
    <property type="molecule type" value="Genomic_DNA"/>
</dbReference>
<dbReference type="CDD" id="cd12169">
    <property type="entry name" value="PGDH_like_1"/>
    <property type="match status" value="1"/>
</dbReference>
<dbReference type="SUPFAM" id="SSF52283">
    <property type="entry name" value="Formate/glycerate dehydrogenase catalytic domain-like"/>
    <property type="match status" value="1"/>
</dbReference>
<keyword evidence="8" id="KW-1185">Reference proteome</keyword>